<protein>
    <submittedName>
        <fullName evidence="1">Uncharacterized protein</fullName>
    </submittedName>
</protein>
<name>A0A4U7BQ82_9BACT</name>
<gene>
    <name evidence="1" type="ORF">CQA76_03495</name>
</gene>
<dbReference type="RefSeq" id="WP_137622072.1">
    <property type="nucleotide sequence ID" value="NZ_NXMA01000005.1"/>
</dbReference>
<accession>A0A4U7BQ82</accession>
<dbReference type="EMBL" id="NXMA01000005">
    <property type="protein sequence ID" value="TKX32400.1"/>
    <property type="molecule type" value="Genomic_DNA"/>
</dbReference>
<keyword evidence="2" id="KW-1185">Reference proteome</keyword>
<dbReference type="Proteomes" id="UP000310353">
    <property type="component" value="Unassembled WGS sequence"/>
</dbReference>
<sequence>MNIKENIQSIDINKFAKKQKNLKEIFCENKYNNLNLLHYSINMVKNKDEMVKAQKVDKVDKENYLTKFRIKEELSFYIVNILETEITKSQIKIAIKKLKQCVIIYQSIDSLVIERDEIEKTQKFSKNGHEESTKWQEEN</sequence>
<organism evidence="1 2">
    <name type="scientific">Campylobacter aviculae</name>
    <dbReference type="NCBI Taxonomy" id="2510190"/>
    <lineage>
        <taxon>Bacteria</taxon>
        <taxon>Pseudomonadati</taxon>
        <taxon>Campylobacterota</taxon>
        <taxon>Epsilonproteobacteria</taxon>
        <taxon>Campylobacterales</taxon>
        <taxon>Campylobacteraceae</taxon>
        <taxon>Campylobacter</taxon>
    </lineage>
</organism>
<evidence type="ECO:0000313" key="2">
    <source>
        <dbReference type="Proteomes" id="UP000310353"/>
    </source>
</evidence>
<proteinExistence type="predicted"/>
<comment type="caution">
    <text evidence="1">The sequence shown here is derived from an EMBL/GenBank/DDBJ whole genome shotgun (WGS) entry which is preliminary data.</text>
</comment>
<evidence type="ECO:0000313" key="1">
    <source>
        <dbReference type="EMBL" id="TKX32400.1"/>
    </source>
</evidence>
<reference evidence="1 2" key="1">
    <citation type="submission" date="2018-05" db="EMBL/GenBank/DDBJ databases">
        <title>Novel Campyloabacter and Helicobacter Species and Strains.</title>
        <authorList>
            <person name="Mannion A.J."/>
            <person name="Shen Z."/>
            <person name="Fox J.G."/>
        </authorList>
    </citation>
    <scope>NUCLEOTIDE SEQUENCE [LARGE SCALE GENOMIC DNA]</scope>
    <source>
        <strain evidence="2">MIT17-670</strain>
    </source>
</reference>
<dbReference type="AlphaFoldDB" id="A0A4U7BQ82"/>